<dbReference type="EMBL" id="KN822094">
    <property type="protein sequence ID" value="KIM57874.1"/>
    <property type="molecule type" value="Genomic_DNA"/>
</dbReference>
<feature type="non-terminal residue" evidence="2">
    <location>
        <position position="1"/>
    </location>
</feature>
<dbReference type="OrthoDB" id="3269417at2759"/>
<keyword evidence="3" id="KW-1185">Reference proteome</keyword>
<evidence type="ECO:0000313" key="2">
    <source>
        <dbReference type="EMBL" id="KIM57874.1"/>
    </source>
</evidence>
<name>A0A0C3DNR8_9AGAM</name>
<protein>
    <submittedName>
        <fullName evidence="2">Uncharacterized protein</fullName>
    </submittedName>
</protein>
<organism evidence="2 3">
    <name type="scientific">Scleroderma citrinum Foug A</name>
    <dbReference type="NCBI Taxonomy" id="1036808"/>
    <lineage>
        <taxon>Eukaryota</taxon>
        <taxon>Fungi</taxon>
        <taxon>Dikarya</taxon>
        <taxon>Basidiomycota</taxon>
        <taxon>Agaricomycotina</taxon>
        <taxon>Agaricomycetes</taxon>
        <taxon>Agaricomycetidae</taxon>
        <taxon>Boletales</taxon>
        <taxon>Sclerodermatineae</taxon>
        <taxon>Sclerodermataceae</taxon>
        <taxon>Scleroderma</taxon>
    </lineage>
</organism>
<gene>
    <name evidence="2" type="ORF">SCLCIDRAFT_129484</name>
</gene>
<dbReference type="InParanoid" id="A0A0C3DNR8"/>
<dbReference type="STRING" id="1036808.A0A0C3DNR8"/>
<feature type="compositionally biased region" description="Polar residues" evidence="1">
    <location>
        <begin position="94"/>
        <end position="103"/>
    </location>
</feature>
<dbReference type="AlphaFoldDB" id="A0A0C3DNR8"/>
<reference evidence="2 3" key="1">
    <citation type="submission" date="2014-04" db="EMBL/GenBank/DDBJ databases">
        <authorList>
            <consortium name="DOE Joint Genome Institute"/>
            <person name="Kuo A."/>
            <person name="Kohler A."/>
            <person name="Nagy L.G."/>
            <person name="Floudas D."/>
            <person name="Copeland A."/>
            <person name="Barry K.W."/>
            <person name="Cichocki N."/>
            <person name="Veneault-Fourrey C."/>
            <person name="LaButti K."/>
            <person name="Lindquist E.A."/>
            <person name="Lipzen A."/>
            <person name="Lundell T."/>
            <person name="Morin E."/>
            <person name="Murat C."/>
            <person name="Sun H."/>
            <person name="Tunlid A."/>
            <person name="Henrissat B."/>
            <person name="Grigoriev I.V."/>
            <person name="Hibbett D.S."/>
            <person name="Martin F."/>
            <person name="Nordberg H.P."/>
            <person name="Cantor M.N."/>
            <person name="Hua S.X."/>
        </authorList>
    </citation>
    <scope>NUCLEOTIDE SEQUENCE [LARGE SCALE GENOMIC DNA]</scope>
    <source>
        <strain evidence="2 3">Foug A</strain>
    </source>
</reference>
<reference evidence="3" key="2">
    <citation type="submission" date="2015-01" db="EMBL/GenBank/DDBJ databases">
        <title>Evolutionary Origins and Diversification of the Mycorrhizal Mutualists.</title>
        <authorList>
            <consortium name="DOE Joint Genome Institute"/>
            <consortium name="Mycorrhizal Genomics Consortium"/>
            <person name="Kohler A."/>
            <person name="Kuo A."/>
            <person name="Nagy L.G."/>
            <person name="Floudas D."/>
            <person name="Copeland A."/>
            <person name="Barry K.W."/>
            <person name="Cichocki N."/>
            <person name="Veneault-Fourrey C."/>
            <person name="LaButti K."/>
            <person name="Lindquist E.A."/>
            <person name="Lipzen A."/>
            <person name="Lundell T."/>
            <person name="Morin E."/>
            <person name="Murat C."/>
            <person name="Riley R."/>
            <person name="Ohm R."/>
            <person name="Sun H."/>
            <person name="Tunlid A."/>
            <person name="Henrissat B."/>
            <person name="Grigoriev I.V."/>
            <person name="Hibbett D.S."/>
            <person name="Martin F."/>
        </authorList>
    </citation>
    <scope>NUCLEOTIDE SEQUENCE [LARGE SCALE GENOMIC DNA]</scope>
    <source>
        <strain evidence="3">Foug A</strain>
    </source>
</reference>
<evidence type="ECO:0000256" key="1">
    <source>
        <dbReference type="SAM" id="MobiDB-lite"/>
    </source>
</evidence>
<proteinExistence type="predicted"/>
<feature type="region of interest" description="Disordered" evidence="1">
    <location>
        <begin position="78"/>
        <end position="103"/>
    </location>
</feature>
<dbReference type="HOGENOM" id="CLU_101491_1_0_1"/>
<accession>A0A0C3DNR8</accession>
<feature type="compositionally biased region" description="Basic and acidic residues" evidence="1">
    <location>
        <begin position="78"/>
        <end position="93"/>
    </location>
</feature>
<sequence length="145" mass="16907">CTIPIFMGLFPELHNSMVCKLLFLLSHWHGLVKLRMHTDDMLEVMEGVSRRLSNQLHMFVNATCPAFSTQELLREVESRRRHQAREGEHDQNHTHGTLTTVTGSHRPKVMNLSMYKLHALRDYPTQIRMYGTTDSYSTQSVMVFY</sequence>
<dbReference type="Proteomes" id="UP000053989">
    <property type="component" value="Unassembled WGS sequence"/>
</dbReference>
<evidence type="ECO:0000313" key="3">
    <source>
        <dbReference type="Proteomes" id="UP000053989"/>
    </source>
</evidence>